<accession>A0A290SBM8</accession>
<dbReference type="Proteomes" id="UP000016505">
    <property type="component" value="Chromosome II"/>
</dbReference>
<protein>
    <recommendedName>
        <fullName evidence="1">CD-NTase-associated protein 12/Pycsar effector protein TIR domain-containing protein</fullName>
    </recommendedName>
</protein>
<reference evidence="2 3" key="1">
    <citation type="journal article" date="2012" name="J. Bacteriol.">
        <title>Genome sequences of type strains of seven species of the marine bacterium Pseudoalteromonas.</title>
        <authorList>
            <person name="Xie B.B."/>
            <person name="Shu Y.L."/>
            <person name="Qin Q.L."/>
            <person name="Rong J.C."/>
            <person name="Zhang X.Y."/>
            <person name="Chen X.L."/>
            <person name="Shi M."/>
            <person name="He H.L."/>
            <person name="Zhou B.C."/>
            <person name="Zhang Y.Z."/>
        </authorList>
    </citation>
    <scope>NUCLEOTIDE SEQUENCE [LARGE SCALE GENOMIC DNA]</scope>
    <source>
        <strain evidence="2 3">A 37-1-2</strain>
    </source>
</reference>
<evidence type="ECO:0000313" key="3">
    <source>
        <dbReference type="Proteomes" id="UP000016505"/>
    </source>
</evidence>
<dbReference type="Pfam" id="PF10137">
    <property type="entry name" value="CAP12-PCTIR_TIR"/>
    <property type="match status" value="1"/>
</dbReference>
<feature type="domain" description="CD-NTase-associated protein 12/Pycsar effector protein TIR" evidence="1">
    <location>
        <begin position="123"/>
        <end position="242"/>
    </location>
</feature>
<dbReference type="EMBL" id="CP011026">
    <property type="protein sequence ID" value="ATC88281.1"/>
    <property type="molecule type" value="Genomic_DNA"/>
</dbReference>
<name>A0A290SBM8_9GAMM</name>
<organism evidence="2 3">
    <name type="scientific">Pseudoalteromonas arctica A 37-1-2</name>
    <dbReference type="NCBI Taxonomy" id="1117313"/>
    <lineage>
        <taxon>Bacteria</taxon>
        <taxon>Pseudomonadati</taxon>
        <taxon>Pseudomonadota</taxon>
        <taxon>Gammaproteobacteria</taxon>
        <taxon>Alteromonadales</taxon>
        <taxon>Pseudoalteromonadaceae</taxon>
        <taxon>Pseudoalteromonas</taxon>
    </lineage>
</organism>
<dbReference type="InterPro" id="IPR019302">
    <property type="entry name" value="CAP12/PCTIR_TIR_dom"/>
</dbReference>
<evidence type="ECO:0000259" key="1">
    <source>
        <dbReference type="Pfam" id="PF10137"/>
    </source>
</evidence>
<evidence type="ECO:0000313" key="2">
    <source>
        <dbReference type="EMBL" id="ATC88281.1"/>
    </source>
</evidence>
<dbReference type="RefSeq" id="WP_010552897.1">
    <property type="nucleotide sequence ID" value="NZ_CP011026.1"/>
</dbReference>
<proteinExistence type="predicted"/>
<gene>
    <name evidence="2" type="ORF">PARC_b0020</name>
</gene>
<sequence>MSIEFLETDFDKVSYLLNLLTARATGLASDSGEFEALRSELLSNSNLAPMLPQWLRQHRNLDSFWGFIQPKFSSYAERRTYLSGEFTPILDQLEFGEPTQGVMPTTTNTPVPPAKEVPRNKRKVFIVHGHNNEVKQEVSRFVEQLGLEAIILHEQANAGMTIIEKIEHYSNDADFALVLYTPCDLGRAITEPNPPKNRARQNVVFEHGYLIAKLGRENVCPLVKGALETPNDISGVLYVTIDDPGAWKNQVAKELVQCGYTLKSFF</sequence>
<dbReference type="GO" id="GO:0050135">
    <property type="term" value="F:NADP+ nucleosidase activity"/>
    <property type="evidence" value="ECO:0007669"/>
    <property type="project" value="InterPro"/>
</dbReference>
<dbReference type="OrthoDB" id="5497289at2"/>
<dbReference type="KEGG" id="part:PARC_b0020"/>
<dbReference type="AlphaFoldDB" id="A0A290SBM8"/>